<evidence type="ECO:0000259" key="4">
    <source>
        <dbReference type="PROSITE" id="PS51084"/>
    </source>
</evidence>
<organism evidence="5 7">
    <name type="scientific">Catenibacterium mitsuokai</name>
    <dbReference type="NCBI Taxonomy" id="100886"/>
    <lineage>
        <taxon>Bacteria</taxon>
        <taxon>Bacillati</taxon>
        <taxon>Bacillota</taxon>
        <taxon>Erysipelotrichia</taxon>
        <taxon>Erysipelotrichales</taxon>
        <taxon>Coprobacillaceae</taxon>
        <taxon>Catenibacterium</taxon>
    </lineage>
</organism>
<comment type="caution">
    <text evidence="5">The sequence shown here is derived from an EMBL/GenBank/DDBJ whole genome shotgun (WGS) entry which is preliminary data.</text>
</comment>
<dbReference type="InterPro" id="IPR019808">
    <property type="entry name" value="Histidine_triad_CS"/>
</dbReference>
<dbReference type="PROSITE" id="PS00892">
    <property type="entry name" value="HIT_1"/>
    <property type="match status" value="1"/>
</dbReference>
<dbReference type="RefSeq" id="WP_129981728.1">
    <property type="nucleotide sequence ID" value="NZ_DAWCKN010000266.1"/>
</dbReference>
<reference evidence="5 8" key="1">
    <citation type="submission" date="2021-06" db="EMBL/GenBank/DDBJ databases">
        <title>Collection of gut derived symbiotic bacterial strains cultured from healthy donors.</title>
        <authorList>
            <person name="Lin H."/>
            <person name="Littmann E."/>
            <person name="Pamer E.G."/>
        </authorList>
    </citation>
    <scope>NUCLEOTIDE SEQUENCE</scope>
    <source>
        <strain evidence="6 8">MSK.21.70</strain>
        <strain evidence="5">MSK.21.82</strain>
    </source>
</reference>
<dbReference type="CDD" id="cd01277">
    <property type="entry name" value="HINT_subgroup"/>
    <property type="match status" value="1"/>
</dbReference>
<protein>
    <submittedName>
        <fullName evidence="5">HIT family protein</fullName>
    </submittedName>
</protein>
<evidence type="ECO:0000256" key="1">
    <source>
        <dbReference type="PIRSR" id="PIRSR601310-1"/>
    </source>
</evidence>
<dbReference type="InterPro" id="IPR011146">
    <property type="entry name" value="HIT-like"/>
</dbReference>
<evidence type="ECO:0000313" key="8">
    <source>
        <dbReference type="Proteomes" id="UP001197492"/>
    </source>
</evidence>
<dbReference type="InterPro" id="IPR036265">
    <property type="entry name" value="HIT-like_sf"/>
</dbReference>
<dbReference type="PRINTS" id="PR00332">
    <property type="entry name" value="HISTRIAD"/>
</dbReference>
<evidence type="ECO:0000313" key="6">
    <source>
        <dbReference type="EMBL" id="MBV3392702.1"/>
    </source>
</evidence>
<dbReference type="Proteomes" id="UP001196408">
    <property type="component" value="Unassembled WGS sequence"/>
</dbReference>
<accession>A0AAW4MT75</accession>
<dbReference type="Gene3D" id="3.30.428.10">
    <property type="entry name" value="HIT-like"/>
    <property type="match status" value="1"/>
</dbReference>
<dbReference type="PANTHER" id="PTHR46648:SF1">
    <property type="entry name" value="ADENOSINE 5'-MONOPHOSPHORAMIDASE HNT1"/>
    <property type="match status" value="1"/>
</dbReference>
<evidence type="ECO:0000313" key="5">
    <source>
        <dbReference type="EMBL" id="MBV3382609.1"/>
    </source>
</evidence>
<evidence type="ECO:0000256" key="3">
    <source>
        <dbReference type="PROSITE-ProRule" id="PRU00464"/>
    </source>
</evidence>
<evidence type="ECO:0000313" key="7">
    <source>
        <dbReference type="Proteomes" id="UP001196408"/>
    </source>
</evidence>
<keyword evidence="8" id="KW-1185">Reference proteome</keyword>
<feature type="short sequence motif" description="Histidine triad motif" evidence="2 3">
    <location>
        <begin position="97"/>
        <end position="101"/>
    </location>
</feature>
<dbReference type="Pfam" id="PF01230">
    <property type="entry name" value="HIT"/>
    <property type="match status" value="1"/>
</dbReference>
<name>A0AAW4MT75_9FIRM</name>
<dbReference type="GO" id="GO:0003824">
    <property type="term" value="F:catalytic activity"/>
    <property type="evidence" value="ECO:0007669"/>
    <property type="project" value="InterPro"/>
</dbReference>
<feature type="domain" description="HIT" evidence="4">
    <location>
        <begin position="5"/>
        <end position="113"/>
    </location>
</feature>
<dbReference type="EMBL" id="JAHOEF010000023">
    <property type="protein sequence ID" value="MBV3382609.1"/>
    <property type="molecule type" value="Genomic_DNA"/>
</dbReference>
<dbReference type="SUPFAM" id="SSF54197">
    <property type="entry name" value="HIT-like"/>
    <property type="match status" value="1"/>
</dbReference>
<dbReference type="Proteomes" id="UP001197492">
    <property type="component" value="Unassembled WGS sequence"/>
</dbReference>
<dbReference type="GO" id="GO:0009117">
    <property type="term" value="P:nucleotide metabolic process"/>
    <property type="evidence" value="ECO:0007669"/>
    <property type="project" value="TreeGrafter"/>
</dbReference>
<dbReference type="InterPro" id="IPR001310">
    <property type="entry name" value="Histidine_triad_HIT"/>
</dbReference>
<dbReference type="PROSITE" id="PS51084">
    <property type="entry name" value="HIT_2"/>
    <property type="match status" value="1"/>
</dbReference>
<sequence>MDNCIFCKIAAKEIPGKVVYEDDTCIAFLDLSQTTNGHTLVIPKEHYDSFLEADPEVMAHCMKVAQKLANKIVENMHAKGCNILTNAKEVAGQTVHHFHIHIIPRYEENDPIKIEFTDRSSVVNLDDIYNEIMK</sequence>
<dbReference type="EMBL" id="JAHOEL010000025">
    <property type="protein sequence ID" value="MBV3392702.1"/>
    <property type="molecule type" value="Genomic_DNA"/>
</dbReference>
<evidence type="ECO:0000256" key="2">
    <source>
        <dbReference type="PIRSR" id="PIRSR601310-3"/>
    </source>
</evidence>
<dbReference type="PANTHER" id="PTHR46648">
    <property type="entry name" value="HIT FAMILY PROTEIN 1"/>
    <property type="match status" value="1"/>
</dbReference>
<gene>
    <name evidence="5" type="ORF">KSV97_05065</name>
    <name evidence="6" type="ORF">KSW06_05430</name>
</gene>
<dbReference type="AlphaFoldDB" id="A0AAW4MT75"/>
<dbReference type="InterPro" id="IPR039384">
    <property type="entry name" value="HINT"/>
</dbReference>
<proteinExistence type="predicted"/>
<feature type="active site" description="Tele-AMP-histidine intermediate" evidence="1">
    <location>
        <position position="99"/>
    </location>
</feature>